<name>A0A4R0KK87_9ACTN</name>
<sequence length="187" mass="19823">MDGLLLEKVPGLPETVQIDVGEQRALVMPSAAAARRLVDVLTGADDPPAGAVVTISDPVRLVPAEGGLLPHLTVLGNVVHGHIVKHRVTRKAAEEESLVTAGDCGLDDVLDRYPHEITPGRRRLAGVARALRAHPRVIVLEDAAGLPTWGSLLRLHHAPEEPPPELYGAAVLLITTDSSRTAGFRDA</sequence>
<organism evidence="1 2">
    <name type="scientific">Kribbella pittospori</name>
    <dbReference type="NCBI Taxonomy" id="722689"/>
    <lineage>
        <taxon>Bacteria</taxon>
        <taxon>Bacillati</taxon>
        <taxon>Actinomycetota</taxon>
        <taxon>Actinomycetes</taxon>
        <taxon>Propionibacteriales</taxon>
        <taxon>Kribbellaceae</taxon>
        <taxon>Kribbella</taxon>
    </lineage>
</organism>
<gene>
    <name evidence="1" type="ORF">E0H73_23500</name>
</gene>
<accession>A0A4R0KK87</accession>
<dbReference type="Gene3D" id="3.40.50.300">
    <property type="entry name" value="P-loop containing nucleotide triphosphate hydrolases"/>
    <property type="match status" value="1"/>
</dbReference>
<dbReference type="Proteomes" id="UP000291144">
    <property type="component" value="Unassembled WGS sequence"/>
</dbReference>
<dbReference type="EMBL" id="SJKB01000007">
    <property type="protein sequence ID" value="TCC59594.1"/>
    <property type="molecule type" value="Genomic_DNA"/>
</dbReference>
<keyword evidence="2" id="KW-1185">Reference proteome</keyword>
<comment type="caution">
    <text evidence="1">The sequence shown here is derived from an EMBL/GenBank/DDBJ whole genome shotgun (WGS) entry which is preliminary data.</text>
</comment>
<evidence type="ECO:0000313" key="1">
    <source>
        <dbReference type="EMBL" id="TCC59594.1"/>
    </source>
</evidence>
<evidence type="ECO:0008006" key="3">
    <source>
        <dbReference type="Google" id="ProtNLM"/>
    </source>
</evidence>
<dbReference type="OrthoDB" id="3821388at2"/>
<dbReference type="AlphaFoldDB" id="A0A4R0KK87"/>
<proteinExistence type="predicted"/>
<protein>
    <recommendedName>
        <fullName evidence="3">ATP-binding cassette domain-containing protein</fullName>
    </recommendedName>
</protein>
<reference evidence="1 2" key="1">
    <citation type="submission" date="2019-02" db="EMBL/GenBank/DDBJ databases">
        <title>Kribbella capetownensis sp. nov. and Kribbella speibonae sp. nov., isolated from soil.</title>
        <authorList>
            <person name="Curtis S.M."/>
            <person name="Norton I."/>
            <person name="Everest G.J."/>
            <person name="Meyers P.R."/>
        </authorList>
    </citation>
    <scope>NUCLEOTIDE SEQUENCE [LARGE SCALE GENOMIC DNA]</scope>
    <source>
        <strain evidence="1 2">NRRL B-24813</strain>
    </source>
</reference>
<evidence type="ECO:0000313" key="2">
    <source>
        <dbReference type="Proteomes" id="UP000291144"/>
    </source>
</evidence>
<dbReference type="InterPro" id="IPR027417">
    <property type="entry name" value="P-loop_NTPase"/>
</dbReference>
<dbReference type="RefSeq" id="WP_131360065.1">
    <property type="nucleotide sequence ID" value="NZ_SJKB01000007.1"/>
</dbReference>
<dbReference type="SUPFAM" id="SSF52540">
    <property type="entry name" value="P-loop containing nucleoside triphosphate hydrolases"/>
    <property type="match status" value="1"/>
</dbReference>